<dbReference type="Proteomes" id="UP000217199">
    <property type="component" value="Unassembled WGS sequence"/>
</dbReference>
<dbReference type="Gene3D" id="3.40.50.150">
    <property type="entry name" value="Vaccinia Virus protein VP39"/>
    <property type="match status" value="1"/>
</dbReference>
<gene>
    <name evidence="2" type="ORF">PNOK_0097700</name>
</gene>
<organism evidence="2 3">
    <name type="scientific">Pyrrhoderma noxium</name>
    <dbReference type="NCBI Taxonomy" id="2282107"/>
    <lineage>
        <taxon>Eukaryota</taxon>
        <taxon>Fungi</taxon>
        <taxon>Dikarya</taxon>
        <taxon>Basidiomycota</taxon>
        <taxon>Agaricomycotina</taxon>
        <taxon>Agaricomycetes</taxon>
        <taxon>Hymenochaetales</taxon>
        <taxon>Hymenochaetaceae</taxon>
        <taxon>Pyrrhoderma</taxon>
    </lineage>
</organism>
<dbReference type="OrthoDB" id="2013972at2759"/>
<evidence type="ECO:0000313" key="3">
    <source>
        <dbReference type="Proteomes" id="UP000217199"/>
    </source>
</evidence>
<dbReference type="PANTHER" id="PTHR43591">
    <property type="entry name" value="METHYLTRANSFERASE"/>
    <property type="match status" value="1"/>
</dbReference>
<keyword evidence="2" id="KW-0489">Methyltransferase</keyword>
<feature type="compositionally biased region" description="Low complexity" evidence="1">
    <location>
        <begin position="21"/>
        <end position="39"/>
    </location>
</feature>
<feature type="compositionally biased region" description="Polar residues" evidence="1">
    <location>
        <begin position="56"/>
        <end position="78"/>
    </location>
</feature>
<dbReference type="STRING" id="2282107.A0A286UWD2"/>
<dbReference type="GO" id="GO:0032259">
    <property type="term" value="P:methylation"/>
    <property type="evidence" value="ECO:0007669"/>
    <property type="project" value="UniProtKB-KW"/>
</dbReference>
<dbReference type="SUPFAM" id="SSF53335">
    <property type="entry name" value="S-adenosyl-L-methionine-dependent methyltransferases"/>
    <property type="match status" value="1"/>
</dbReference>
<dbReference type="InParanoid" id="A0A286UWD2"/>
<dbReference type="CDD" id="cd02440">
    <property type="entry name" value="AdoMet_MTases"/>
    <property type="match status" value="1"/>
</dbReference>
<sequence length="415" mass="46747">MRKRNFSDMDDGAPGEDDARYASATYNSATAMTSSYSTADPQPSTSMNPIPVRAPTPSTFSDFYTTESEGRTGSNTVTVPGATSHPSLDDISYTYAVTDEIRETLYREVFGRRLNTLQPVYQQPTDDDEIQRMERFHRMMYMVQGDRNCVGPVDQILNAPSDRKRRILDIGTGSGLWAIQMADDYPDVEVVGCDLVPIQPEMVPPNCDFEVWDAQINPYSDEYFDVVHVRCVHTGIRNYPLFLEEIARVLAPGGLVILIESEVRALTEGKQPIEAGPRGGAPGWHAFWEQYRRCLAGNNIDTTVPTRLPALLRGTGAFSDIIAQEATIPIGFWPKDAGLLTVGQYAWMDHDSFIPSIRPLFLSYGLSEFRVNILIEDAQQDLYYPLTRPYSCVHVSQARKITSWTPPRRRTRRLR</sequence>
<comment type="caution">
    <text evidence="2">The sequence shown here is derived from an EMBL/GenBank/DDBJ whole genome shotgun (WGS) entry which is preliminary data.</text>
</comment>
<evidence type="ECO:0000313" key="2">
    <source>
        <dbReference type="EMBL" id="PAV23909.1"/>
    </source>
</evidence>
<feature type="region of interest" description="Disordered" evidence="1">
    <location>
        <begin position="1"/>
        <end position="83"/>
    </location>
</feature>
<dbReference type="GO" id="GO:0008168">
    <property type="term" value="F:methyltransferase activity"/>
    <property type="evidence" value="ECO:0007669"/>
    <property type="project" value="UniProtKB-KW"/>
</dbReference>
<dbReference type="AlphaFoldDB" id="A0A286UWD2"/>
<keyword evidence="2" id="KW-0808">Transferase</keyword>
<reference evidence="2 3" key="1">
    <citation type="journal article" date="2017" name="Mol. Ecol.">
        <title>Comparative and population genomic landscape of Phellinus noxius: A hypervariable fungus causing root rot in trees.</title>
        <authorList>
            <person name="Chung C.L."/>
            <person name="Lee T.J."/>
            <person name="Akiba M."/>
            <person name="Lee H.H."/>
            <person name="Kuo T.H."/>
            <person name="Liu D."/>
            <person name="Ke H.M."/>
            <person name="Yokoi T."/>
            <person name="Roa M.B."/>
            <person name="Lu M.J."/>
            <person name="Chang Y.Y."/>
            <person name="Ann P.J."/>
            <person name="Tsai J.N."/>
            <person name="Chen C.Y."/>
            <person name="Tzean S.S."/>
            <person name="Ota Y."/>
            <person name="Hattori T."/>
            <person name="Sahashi N."/>
            <person name="Liou R.F."/>
            <person name="Kikuchi T."/>
            <person name="Tsai I.J."/>
        </authorList>
    </citation>
    <scope>NUCLEOTIDE SEQUENCE [LARGE SCALE GENOMIC DNA]</scope>
    <source>
        <strain evidence="2 3">FFPRI411160</strain>
    </source>
</reference>
<name>A0A286UWD2_9AGAM</name>
<dbReference type="Pfam" id="PF13489">
    <property type="entry name" value="Methyltransf_23"/>
    <property type="match status" value="1"/>
</dbReference>
<protein>
    <submittedName>
        <fullName evidence="2">S-adenosyl-L-methionine-dependent methyltransferase</fullName>
    </submittedName>
</protein>
<accession>A0A286UWD2</accession>
<keyword evidence="3" id="KW-1185">Reference proteome</keyword>
<dbReference type="EMBL" id="NBII01000001">
    <property type="protein sequence ID" value="PAV23909.1"/>
    <property type="molecule type" value="Genomic_DNA"/>
</dbReference>
<proteinExistence type="predicted"/>
<dbReference type="PANTHER" id="PTHR43591:SF24">
    <property type="entry name" value="2-METHOXY-6-POLYPRENYL-1,4-BENZOQUINOL METHYLASE, MITOCHONDRIAL"/>
    <property type="match status" value="1"/>
</dbReference>
<dbReference type="InterPro" id="IPR029063">
    <property type="entry name" value="SAM-dependent_MTases_sf"/>
</dbReference>
<evidence type="ECO:0000256" key="1">
    <source>
        <dbReference type="SAM" id="MobiDB-lite"/>
    </source>
</evidence>